<evidence type="ECO:0000256" key="8">
    <source>
        <dbReference type="SAM" id="Phobius"/>
    </source>
</evidence>
<dbReference type="Proteomes" id="UP001244427">
    <property type="component" value="Unassembled WGS sequence"/>
</dbReference>
<evidence type="ECO:0000256" key="4">
    <source>
        <dbReference type="ARBA" id="ARBA00022553"/>
    </source>
</evidence>
<dbReference type="Gene3D" id="3.30.565.10">
    <property type="entry name" value="Histidine kinase-like ATPase, C-terminal domain"/>
    <property type="match status" value="1"/>
</dbReference>
<dbReference type="Gene3D" id="1.10.287.130">
    <property type="match status" value="1"/>
</dbReference>
<protein>
    <recommendedName>
        <fullName evidence="3">histidine kinase</fullName>
        <ecNumber evidence="3">2.7.13.3</ecNumber>
    </recommendedName>
</protein>
<sequence length="537" mass="57479">MTRTLSIWRWQLIFTGSMIAITVAIAAFKPASFGNPLVVAGLGMILATTIVTLAVPWQKLPRSAVAAVPFLDALAIGFTTNAPDSRLGFLWVFPITWLATFFTLPWVFGGIAFVALCLALFADHSGTQADIVLRILSVVFTLSFLGTTVRLGAHRSRASRRLLKRQSEQAARAAERAEMQQMRVIQIIDALDIALVVVAEDQRIVRMNGAYRTLYGRDRYGAVLPSASVEYDDRRGSPVPPERTTLVRAAAGERLQSERVWLFDSGGSWHALDVSTHAMAGDADQLTLVIIDDITALIDADVERRALTAMVSHELRNPLTAIIGHADLLLERDDLPERVIGQVGVIVNAAERMQRLVTGALDDPRGGEAEHQRVDLREIVEASAASYAPMAAAAGLDIGIQGATELVILGDAFRLRQVIDNVLSNAVKYTPATGSITVALVAGEAAEVVVVDTGMGIAEAELGRLFEPFFRTDSAIRASIPGTGLGMGIARDIVAMHGGTIDVHSVEGDGTRVTLRFPIPPTPAGADSSVGPSEGVL</sequence>
<evidence type="ECO:0000313" key="10">
    <source>
        <dbReference type="EMBL" id="MDQ0647344.1"/>
    </source>
</evidence>
<evidence type="ECO:0000256" key="7">
    <source>
        <dbReference type="ARBA" id="ARBA00023012"/>
    </source>
</evidence>
<dbReference type="FunFam" id="3.30.565.10:FF:000006">
    <property type="entry name" value="Sensor histidine kinase WalK"/>
    <property type="match status" value="1"/>
</dbReference>
<gene>
    <name evidence="10" type="ORF">QFZ53_001540</name>
</gene>
<dbReference type="InterPro" id="IPR036097">
    <property type="entry name" value="HisK_dim/P_sf"/>
</dbReference>
<proteinExistence type="predicted"/>
<feature type="transmembrane region" description="Helical" evidence="8">
    <location>
        <begin position="88"/>
        <end position="121"/>
    </location>
</feature>
<dbReference type="CDD" id="cd00075">
    <property type="entry name" value="HATPase"/>
    <property type="match status" value="1"/>
</dbReference>
<keyword evidence="6 10" id="KW-0418">Kinase</keyword>
<comment type="catalytic activity">
    <reaction evidence="1">
        <text>ATP + protein L-histidine = ADP + protein N-phospho-L-histidine.</text>
        <dbReference type="EC" id="2.7.13.3"/>
    </reaction>
</comment>
<dbReference type="EMBL" id="JAUSXV010000001">
    <property type="protein sequence ID" value="MDQ0647344.1"/>
    <property type="molecule type" value="Genomic_DNA"/>
</dbReference>
<keyword evidence="8" id="KW-0812">Transmembrane</keyword>
<feature type="transmembrane region" description="Helical" evidence="8">
    <location>
        <begin position="12"/>
        <end position="31"/>
    </location>
</feature>
<feature type="transmembrane region" description="Helical" evidence="8">
    <location>
        <begin position="133"/>
        <end position="153"/>
    </location>
</feature>
<keyword evidence="8" id="KW-1133">Transmembrane helix</keyword>
<dbReference type="PROSITE" id="PS50109">
    <property type="entry name" value="HIS_KIN"/>
    <property type="match status" value="1"/>
</dbReference>
<keyword evidence="11" id="KW-1185">Reference proteome</keyword>
<dbReference type="InterPro" id="IPR003661">
    <property type="entry name" value="HisK_dim/P_dom"/>
</dbReference>
<dbReference type="CDD" id="cd00082">
    <property type="entry name" value="HisKA"/>
    <property type="match status" value="1"/>
</dbReference>
<dbReference type="Pfam" id="PF02518">
    <property type="entry name" value="HATPase_c"/>
    <property type="match status" value="1"/>
</dbReference>
<dbReference type="EC" id="2.7.13.3" evidence="3"/>
<dbReference type="InterPro" id="IPR036890">
    <property type="entry name" value="HATPase_C_sf"/>
</dbReference>
<dbReference type="InterPro" id="IPR003594">
    <property type="entry name" value="HATPase_dom"/>
</dbReference>
<dbReference type="PRINTS" id="PR00344">
    <property type="entry name" value="BCTRLSENSOR"/>
</dbReference>
<dbReference type="InterPro" id="IPR035965">
    <property type="entry name" value="PAS-like_dom_sf"/>
</dbReference>
<feature type="domain" description="Histidine kinase" evidence="9">
    <location>
        <begin position="310"/>
        <end position="521"/>
    </location>
</feature>
<evidence type="ECO:0000256" key="1">
    <source>
        <dbReference type="ARBA" id="ARBA00000085"/>
    </source>
</evidence>
<dbReference type="RefSeq" id="WP_307295148.1">
    <property type="nucleotide sequence ID" value="NZ_JAUSXV010000001.1"/>
</dbReference>
<reference evidence="10 11" key="1">
    <citation type="submission" date="2023-07" db="EMBL/GenBank/DDBJ databases">
        <title>Comparative genomics of wheat-associated soil bacteria to identify genetic determinants of phenazine resistance.</title>
        <authorList>
            <person name="Mouncey N."/>
        </authorList>
    </citation>
    <scope>NUCLEOTIDE SEQUENCE [LARGE SCALE GENOMIC DNA]</scope>
    <source>
        <strain evidence="10 11">W4I9-1</strain>
    </source>
</reference>
<organism evidence="10 11">
    <name type="scientific">Microbacterium natoriense</name>
    <dbReference type="NCBI Taxonomy" id="284570"/>
    <lineage>
        <taxon>Bacteria</taxon>
        <taxon>Bacillati</taxon>
        <taxon>Actinomycetota</taxon>
        <taxon>Actinomycetes</taxon>
        <taxon>Micrococcales</taxon>
        <taxon>Microbacteriaceae</taxon>
        <taxon>Microbacterium</taxon>
    </lineage>
</organism>
<dbReference type="Pfam" id="PF00512">
    <property type="entry name" value="HisKA"/>
    <property type="match status" value="1"/>
</dbReference>
<dbReference type="SMART" id="SM00388">
    <property type="entry name" value="HisKA"/>
    <property type="match status" value="1"/>
</dbReference>
<dbReference type="GO" id="GO:0005886">
    <property type="term" value="C:plasma membrane"/>
    <property type="evidence" value="ECO:0007669"/>
    <property type="project" value="UniProtKB-SubCell"/>
</dbReference>
<dbReference type="PANTHER" id="PTHR43047">
    <property type="entry name" value="TWO-COMPONENT HISTIDINE PROTEIN KINASE"/>
    <property type="match status" value="1"/>
</dbReference>
<dbReference type="SMART" id="SM00387">
    <property type="entry name" value="HATPase_c"/>
    <property type="match status" value="1"/>
</dbReference>
<evidence type="ECO:0000256" key="3">
    <source>
        <dbReference type="ARBA" id="ARBA00012438"/>
    </source>
</evidence>
<dbReference type="AlphaFoldDB" id="A0AAW8EX22"/>
<keyword evidence="4" id="KW-0597">Phosphoprotein</keyword>
<evidence type="ECO:0000259" key="9">
    <source>
        <dbReference type="PROSITE" id="PS50109"/>
    </source>
</evidence>
<comment type="caution">
    <text evidence="10">The sequence shown here is derived from an EMBL/GenBank/DDBJ whole genome shotgun (WGS) entry which is preliminary data.</text>
</comment>
<evidence type="ECO:0000313" key="11">
    <source>
        <dbReference type="Proteomes" id="UP001244427"/>
    </source>
</evidence>
<evidence type="ECO:0000256" key="2">
    <source>
        <dbReference type="ARBA" id="ARBA00004236"/>
    </source>
</evidence>
<dbReference type="GO" id="GO:0000155">
    <property type="term" value="F:phosphorelay sensor kinase activity"/>
    <property type="evidence" value="ECO:0007669"/>
    <property type="project" value="InterPro"/>
</dbReference>
<evidence type="ECO:0000256" key="5">
    <source>
        <dbReference type="ARBA" id="ARBA00022679"/>
    </source>
</evidence>
<name>A0AAW8EX22_9MICO</name>
<dbReference type="SUPFAM" id="SSF47384">
    <property type="entry name" value="Homodimeric domain of signal transducing histidine kinase"/>
    <property type="match status" value="1"/>
</dbReference>
<feature type="transmembrane region" description="Helical" evidence="8">
    <location>
        <begin position="64"/>
        <end position="82"/>
    </location>
</feature>
<comment type="subcellular location">
    <subcellularLocation>
        <location evidence="2">Cell membrane</location>
    </subcellularLocation>
</comment>
<keyword evidence="7" id="KW-0902">Two-component regulatory system</keyword>
<accession>A0AAW8EX22</accession>
<dbReference type="InterPro" id="IPR004358">
    <property type="entry name" value="Sig_transdc_His_kin-like_C"/>
</dbReference>
<keyword evidence="8" id="KW-0472">Membrane</keyword>
<dbReference type="InterPro" id="IPR005467">
    <property type="entry name" value="His_kinase_dom"/>
</dbReference>
<keyword evidence="5 10" id="KW-0808">Transferase</keyword>
<evidence type="ECO:0000256" key="6">
    <source>
        <dbReference type="ARBA" id="ARBA00022777"/>
    </source>
</evidence>
<dbReference type="Gene3D" id="3.30.450.20">
    <property type="entry name" value="PAS domain"/>
    <property type="match status" value="1"/>
</dbReference>
<dbReference type="SUPFAM" id="SSF55785">
    <property type="entry name" value="PYP-like sensor domain (PAS domain)"/>
    <property type="match status" value="1"/>
</dbReference>
<dbReference type="SUPFAM" id="SSF55874">
    <property type="entry name" value="ATPase domain of HSP90 chaperone/DNA topoisomerase II/histidine kinase"/>
    <property type="match status" value="1"/>
</dbReference>
<dbReference type="GO" id="GO:0009927">
    <property type="term" value="F:histidine phosphotransfer kinase activity"/>
    <property type="evidence" value="ECO:0007669"/>
    <property type="project" value="TreeGrafter"/>
</dbReference>
<dbReference type="PANTHER" id="PTHR43047:SF72">
    <property type="entry name" value="OSMOSENSING HISTIDINE PROTEIN KINASE SLN1"/>
    <property type="match status" value="1"/>
</dbReference>
<feature type="transmembrane region" description="Helical" evidence="8">
    <location>
        <begin position="37"/>
        <end position="57"/>
    </location>
</feature>